<dbReference type="GO" id="GO:0016787">
    <property type="term" value="F:hydrolase activity"/>
    <property type="evidence" value="ECO:0007669"/>
    <property type="project" value="UniProtKB-KW"/>
</dbReference>
<keyword evidence="1" id="KW-0238">DNA-binding</keyword>
<evidence type="ECO:0000313" key="5">
    <source>
        <dbReference type="RefSeq" id="XP_008484796.1"/>
    </source>
</evidence>
<organism evidence="4 5">
    <name type="scientific">Diaphorina citri</name>
    <name type="common">Asian citrus psyllid</name>
    <dbReference type="NCBI Taxonomy" id="121845"/>
    <lineage>
        <taxon>Eukaryota</taxon>
        <taxon>Metazoa</taxon>
        <taxon>Ecdysozoa</taxon>
        <taxon>Arthropoda</taxon>
        <taxon>Hexapoda</taxon>
        <taxon>Insecta</taxon>
        <taxon>Pterygota</taxon>
        <taxon>Neoptera</taxon>
        <taxon>Paraneoptera</taxon>
        <taxon>Hemiptera</taxon>
        <taxon>Sternorrhyncha</taxon>
        <taxon>Psylloidea</taxon>
        <taxon>Psyllidae</taxon>
        <taxon>Diaphorininae</taxon>
        <taxon>Diaphorina</taxon>
    </lineage>
</organism>
<dbReference type="Pfam" id="PF17207">
    <property type="entry name" value="MCM_OB"/>
    <property type="match status" value="2"/>
</dbReference>
<keyword evidence="1" id="KW-0131">Cell cycle</keyword>
<keyword evidence="1" id="KW-0067">ATP-binding</keyword>
<dbReference type="GO" id="GO:0006270">
    <property type="term" value="P:DNA replication initiation"/>
    <property type="evidence" value="ECO:0007669"/>
    <property type="project" value="UniProtKB-UniRule"/>
</dbReference>
<feature type="domain" description="MCM OB" evidence="3">
    <location>
        <begin position="117"/>
        <end position="199"/>
    </location>
</feature>
<dbReference type="PANTHER" id="PTHR11630">
    <property type="entry name" value="DNA REPLICATION LICENSING FACTOR MCM FAMILY MEMBER"/>
    <property type="match status" value="1"/>
</dbReference>
<dbReference type="AlphaFoldDB" id="A0A1S3DMG0"/>
<dbReference type="Gene3D" id="3.30.1640.10">
    <property type="entry name" value="mini-chromosome maintenance (MCM) complex, chain A, domain 1"/>
    <property type="match status" value="1"/>
</dbReference>
<dbReference type="RefSeq" id="XP_008484796.1">
    <property type="nucleotide sequence ID" value="XM_008486574.2"/>
</dbReference>
<dbReference type="STRING" id="121845.A0A1S3DMG0"/>
<dbReference type="Pfam" id="PF14551">
    <property type="entry name" value="MCM_N"/>
    <property type="match status" value="1"/>
</dbReference>
<proteinExistence type="inferred from homology"/>
<comment type="subunit">
    <text evidence="1">Component of the MCM2-7 complex.</text>
</comment>
<dbReference type="Gene3D" id="2.40.50.140">
    <property type="entry name" value="Nucleic acid-binding proteins"/>
    <property type="match status" value="2"/>
</dbReference>
<dbReference type="SUPFAM" id="SSF50249">
    <property type="entry name" value="Nucleic acid-binding proteins"/>
    <property type="match status" value="2"/>
</dbReference>
<dbReference type="GO" id="GO:0000727">
    <property type="term" value="P:double-strand break repair via break-induced replication"/>
    <property type="evidence" value="ECO:0007669"/>
    <property type="project" value="TreeGrafter"/>
</dbReference>
<evidence type="ECO:0000256" key="1">
    <source>
        <dbReference type="RuleBase" id="RU368064"/>
    </source>
</evidence>
<dbReference type="GO" id="GO:0005634">
    <property type="term" value="C:nucleus"/>
    <property type="evidence" value="ECO:0007669"/>
    <property type="project" value="UniProtKB-SubCell"/>
</dbReference>
<evidence type="ECO:0000313" key="4">
    <source>
        <dbReference type="Proteomes" id="UP000079169"/>
    </source>
</evidence>
<evidence type="ECO:0000259" key="3">
    <source>
        <dbReference type="Pfam" id="PF17207"/>
    </source>
</evidence>
<keyword evidence="1" id="KW-0547">Nucleotide-binding</keyword>
<dbReference type="GO" id="GO:0042555">
    <property type="term" value="C:MCM complex"/>
    <property type="evidence" value="ECO:0007669"/>
    <property type="project" value="UniProtKB-UniRule"/>
</dbReference>
<reference evidence="5" key="1">
    <citation type="submission" date="2025-08" db="UniProtKB">
        <authorList>
            <consortium name="RefSeq"/>
        </authorList>
    </citation>
    <scope>IDENTIFICATION</scope>
</reference>
<dbReference type="GeneID" id="103521463"/>
<dbReference type="PRINTS" id="PR01662">
    <property type="entry name" value="MCMPROTEIN6"/>
</dbReference>
<keyword evidence="1" id="KW-0378">Hydrolase</keyword>
<feature type="domain" description="MCM OB" evidence="3">
    <location>
        <begin position="230"/>
        <end position="274"/>
    </location>
</feature>
<dbReference type="GO" id="GO:1990518">
    <property type="term" value="F:single-stranded 3'-5' DNA helicase activity"/>
    <property type="evidence" value="ECO:0007669"/>
    <property type="project" value="TreeGrafter"/>
</dbReference>
<dbReference type="InterPro" id="IPR012340">
    <property type="entry name" value="NA-bd_OB-fold"/>
</dbReference>
<dbReference type="GO" id="GO:1902969">
    <property type="term" value="P:mitotic DNA replication"/>
    <property type="evidence" value="ECO:0007669"/>
    <property type="project" value="TreeGrafter"/>
</dbReference>
<dbReference type="FunFam" id="3.30.1640.10:FF:000004">
    <property type="entry name" value="DNA helicase"/>
    <property type="match status" value="1"/>
</dbReference>
<dbReference type="GO" id="GO:0003697">
    <property type="term" value="F:single-stranded DNA binding"/>
    <property type="evidence" value="ECO:0007669"/>
    <property type="project" value="TreeGrafter"/>
</dbReference>
<dbReference type="PANTHER" id="PTHR11630:SF43">
    <property type="entry name" value="DNA REPLICATION LICENSING FACTOR MCM6"/>
    <property type="match status" value="1"/>
</dbReference>
<comment type="similarity">
    <text evidence="1">Belongs to the MCM family.</text>
</comment>
<protein>
    <recommendedName>
        <fullName evidence="1">DNA replication licensing factor MCM6</fullName>
        <ecNumber evidence="1">3.6.4.12</ecNumber>
    </recommendedName>
</protein>
<accession>A0A1S3DMG0</accession>
<comment type="function">
    <text evidence="1">Acts as component of the MCM2-7 complex (MCM complex) which is the replicative helicase essential for 'once per cell cycle' DNA replication initiation and elongation in eukaryotic cells. The active ATPase sites in the MCM2-7 ring are formed through the interaction surfaces of two neighboring subunits such that a critical structure of a conserved arginine finger motif is provided in trans relative to the ATP-binding site of the Walker A box of the adjacent subunit. The six ATPase active sites, however, are likely to contribute differentially to the complex helicase activity.</text>
</comment>
<dbReference type="PaxDb" id="121845-A0A1S3DMG0"/>
<evidence type="ECO:0000259" key="2">
    <source>
        <dbReference type="Pfam" id="PF14551"/>
    </source>
</evidence>
<dbReference type="KEGG" id="dci:103521463"/>
<dbReference type="InterPro" id="IPR027925">
    <property type="entry name" value="MCM_N"/>
</dbReference>
<dbReference type="InterPro" id="IPR033762">
    <property type="entry name" value="MCM_OB"/>
</dbReference>
<dbReference type="GO" id="GO:0005524">
    <property type="term" value="F:ATP binding"/>
    <property type="evidence" value="ECO:0007669"/>
    <property type="project" value="UniProtKB-UniRule"/>
</dbReference>
<keyword evidence="4" id="KW-1185">Reference proteome</keyword>
<gene>
    <name evidence="5" type="primary">LOC103521463</name>
</gene>
<dbReference type="InterPro" id="IPR031327">
    <property type="entry name" value="MCM"/>
</dbReference>
<feature type="domain" description="MCM N-terminal" evidence="2">
    <location>
        <begin position="23"/>
        <end position="110"/>
    </location>
</feature>
<sequence>MDATGDIPSGRAVVRDEIGFQCQTLFQDFLSEFKEDGEIKYLEGAKELNLMERYTLEVSFEDVEKYNQNLATTIIEEYYRLYPFLCKAVANYAVEVSNAKSDKEYYVSFVDVPTRHKVRELTTTKIGTLIRISGQVVRTHPVHPELVSGVFQCLDCQTIVKDVEQQFKVQGRREINIWKGPRVEFDENGTHWKLYPFLCKAVANYAVEVSNAKSDKEYYVSFVDVPTRHKVRELTTTKIGTLIRISGQVVRTHPVHPELVSGVFQCLDCQTIVKDVEQQFK</sequence>
<name>A0A1S3DMG0_DIACI</name>
<comment type="catalytic activity">
    <reaction evidence="1">
        <text>ATP + H2O = ADP + phosphate + H(+)</text>
        <dbReference type="Rhea" id="RHEA:13065"/>
        <dbReference type="ChEBI" id="CHEBI:15377"/>
        <dbReference type="ChEBI" id="CHEBI:15378"/>
        <dbReference type="ChEBI" id="CHEBI:30616"/>
        <dbReference type="ChEBI" id="CHEBI:43474"/>
        <dbReference type="ChEBI" id="CHEBI:456216"/>
        <dbReference type="EC" id="3.6.4.12"/>
    </reaction>
</comment>
<dbReference type="EC" id="3.6.4.12" evidence="1"/>
<dbReference type="InterPro" id="IPR008049">
    <property type="entry name" value="MCM6"/>
</dbReference>
<dbReference type="Proteomes" id="UP000079169">
    <property type="component" value="Unplaced"/>
</dbReference>
<comment type="subcellular location">
    <subcellularLocation>
        <location evidence="1">Nucleus</location>
    </subcellularLocation>
</comment>
<keyword evidence="1" id="KW-0347">Helicase</keyword>
<keyword evidence="1" id="KW-0235">DNA replication</keyword>
<feature type="non-terminal residue" evidence="5">
    <location>
        <position position="281"/>
    </location>
</feature>